<sequence>DKNKETILHLFIDISKDFQHLLNTKIPAVVVEPPAINTNSNSELQHLLNTEVSIVVVETPAIDTDFDSNNLSPIFTTEVPIVLIEPSTIGTDLELTNTQSNLKPHHEKDQNSEYATPRFPLFCTNSKIQLPPLFELPPYLLYLYTSTNPDVDNYKVALCEDILYQAHMQLQDLDDTSDILAIIEYEALTQFFY</sequence>
<dbReference type="EMBL" id="CAJVQC010018479">
    <property type="protein sequence ID" value="CAG8693705.1"/>
    <property type="molecule type" value="Genomic_DNA"/>
</dbReference>
<protein>
    <submittedName>
        <fullName evidence="1">4902_t:CDS:1</fullName>
    </submittedName>
</protein>
<dbReference type="Proteomes" id="UP000789920">
    <property type="component" value="Unassembled WGS sequence"/>
</dbReference>
<accession>A0ACA9PAU0</accession>
<feature type="non-terminal residue" evidence="1">
    <location>
        <position position="1"/>
    </location>
</feature>
<comment type="caution">
    <text evidence="1">The sequence shown here is derived from an EMBL/GenBank/DDBJ whole genome shotgun (WGS) entry which is preliminary data.</text>
</comment>
<organism evidence="1 2">
    <name type="scientific">Racocetra persica</name>
    <dbReference type="NCBI Taxonomy" id="160502"/>
    <lineage>
        <taxon>Eukaryota</taxon>
        <taxon>Fungi</taxon>
        <taxon>Fungi incertae sedis</taxon>
        <taxon>Mucoromycota</taxon>
        <taxon>Glomeromycotina</taxon>
        <taxon>Glomeromycetes</taxon>
        <taxon>Diversisporales</taxon>
        <taxon>Gigasporaceae</taxon>
        <taxon>Racocetra</taxon>
    </lineage>
</organism>
<proteinExistence type="predicted"/>
<name>A0ACA9PAU0_9GLOM</name>
<keyword evidence="2" id="KW-1185">Reference proteome</keyword>
<evidence type="ECO:0000313" key="2">
    <source>
        <dbReference type="Proteomes" id="UP000789920"/>
    </source>
</evidence>
<gene>
    <name evidence="1" type="ORF">RPERSI_LOCUS9675</name>
</gene>
<evidence type="ECO:0000313" key="1">
    <source>
        <dbReference type="EMBL" id="CAG8693705.1"/>
    </source>
</evidence>
<reference evidence="1" key="1">
    <citation type="submission" date="2021-06" db="EMBL/GenBank/DDBJ databases">
        <authorList>
            <person name="Kallberg Y."/>
            <person name="Tangrot J."/>
            <person name="Rosling A."/>
        </authorList>
    </citation>
    <scope>NUCLEOTIDE SEQUENCE</scope>
    <source>
        <strain evidence="1">MA461A</strain>
    </source>
</reference>